<evidence type="ECO:0000256" key="1">
    <source>
        <dbReference type="SAM" id="MobiDB-lite"/>
    </source>
</evidence>
<dbReference type="WBParaSite" id="Pan_g4236.t1">
    <property type="protein sequence ID" value="Pan_g4236.t1"/>
    <property type="gene ID" value="Pan_g4236"/>
</dbReference>
<feature type="region of interest" description="Disordered" evidence="1">
    <location>
        <begin position="208"/>
        <end position="245"/>
    </location>
</feature>
<reference evidence="3" key="2">
    <citation type="submission" date="2020-10" db="UniProtKB">
        <authorList>
            <consortium name="WormBaseParasite"/>
        </authorList>
    </citation>
    <scope>IDENTIFICATION</scope>
</reference>
<evidence type="ECO:0000313" key="2">
    <source>
        <dbReference type="Proteomes" id="UP000492821"/>
    </source>
</evidence>
<organism evidence="2 3">
    <name type="scientific">Panagrellus redivivus</name>
    <name type="common">Microworm</name>
    <dbReference type="NCBI Taxonomy" id="6233"/>
    <lineage>
        <taxon>Eukaryota</taxon>
        <taxon>Metazoa</taxon>
        <taxon>Ecdysozoa</taxon>
        <taxon>Nematoda</taxon>
        <taxon>Chromadorea</taxon>
        <taxon>Rhabditida</taxon>
        <taxon>Tylenchina</taxon>
        <taxon>Panagrolaimomorpha</taxon>
        <taxon>Panagrolaimoidea</taxon>
        <taxon>Panagrolaimidae</taxon>
        <taxon>Panagrellus</taxon>
    </lineage>
</organism>
<name>A0A7E4VX14_PANRE</name>
<sequence>MNNPNEIQALAESAGIGEYKNLILNNNFAVHWKTLYAKCSMDDQPHLKSMLEKTLIINDAIEARGDLLICFNDFPAPPRKEKNDMRRYHKELSILKGKNVNAYNKAQRKFITDCWVSSKNGTVMLYWQAQLRNESCDAKCFELEHHHIFQSLQGFNGVLAPPNDVSNYVFLTNLGTCKCRQQATGNVQNCEVAAKPPMSDVQTQTVEAELQPETSPRVPGEKRSADVTNYPASEPVCKQPRLTPVPSNSSKFENFAETTKFLDALLRECSVELSKFKTTAELKKLIDHSAMEPFKGILNHKDFVLRWDELHDKCEYIAKAERNMATAAQEIRRTLLKRPCFIQHFSDFPAKPNGTVEDTTRYVDQLRAAMHEGKFAHPNSEQFTYAKLCLKNAKEKLQKLNRINCTI</sequence>
<reference evidence="2" key="1">
    <citation type="journal article" date="2013" name="Genetics">
        <title>The draft genome and transcriptome of Panagrellus redivivus are shaped by the harsh demands of a free-living lifestyle.</title>
        <authorList>
            <person name="Srinivasan J."/>
            <person name="Dillman A.R."/>
            <person name="Macchietto M.G."/>
            <person name="Heikkinen L."/>
            <person name="Lakso M."/>
            <person name="Fracchia K.M."/>
            <person name="Antoshechkin I."/>
            <person name="Mortazavi A."/>
            <person name="Wong G."/>
            <person name="Sternberg P.W."/>
        </authorList>
    </citation>
    <scope>NUCLEOTIDE SEQUENCE [LARGE SCALE GENOMIC DNA]</scope>
    <source>
        <strain evidence="2">MT8872</strain>
    </source>
</reference>
<keyword evidence="2" id="KW-1185">Reference proteome</keyword>
<accession>A0A7E4VX14</accession>
<dbReference type="Proteomes" id="UP000492821">
    <property type="component" value="Unassembled WGS sequence"/>
</dbReference>
<dbReference type="AlphaFoldDB" id="A0A7E4VX14"/>
<proteinExistence type="predicted"/>
<protein>
    <submittedName>
        <fullName evidence="3">SCP domain-containing protein</fullName>
    </submittedName>
</protein>
<evidence type="ECO:0000313" key="3">
    <source>
        <dbReference type="WBParaSite" id="Pan_g4236.t1"/>
    </source>
</evidence>